<evidence type="ECO:0000256" key="3">
    <source>
        <dbReference type="SAM" id="MobiDB-lite"/>
    </source>
</evidence>
<organism evidence="5 6">
    <name type="scientific">Homarus americanus</name>
    <name type="common">American lobster</name>
    <dbReference type="NCBI Taxonomy" id="6706"/>
    <lineage>
        <taxon>Eukaryota</taxon>
        <taxon>Metazoa</taxon>
        <taxon>Ecdysozoa</taxon>
        <taxon>Arthropoda</taxon>
        <taxon>Crustacea</taxon>
        <taxon>Multicrustacea</taxon>
        <taxon>Malacostraca</taxon>
        <taxon>Eumalacostraca</taxon>
        <taxon>Eucarida</taxon>
        <taxon>Decapoda</taxon>
        <taxon>Pleocyemata</taxon>
        <taxon>Astacidea</taxon>
        <taxon>Nephropoidea</taxon>
        <taxon>Nephropidae</taxon>
        <taxon>Homarus</taxon>
    </lineage>
</organism>
<dbReference type="InterPro" id="IPR017864">
    <property type="entry name" value="Arrestin_CS"/>
</dbReference>
<evidence type="ECO:0000259" key="4">
    <source>
        <dbReference type="SMART" id="SM01017"/>
    </source>
</evidence>
<dbReference type="InterPro" id="IPR014756">
    <property type="entry name" value="Ig_E-set"/>
</dbReference>
<dbReference type="GO" id="GO:0002031">
    <property type="term" value="P:G protein-coupled receptor internalization"/>
    <property type="evidence" value="ECO:0007669"/>
    <property type="project" value="TreeGrafter"/>
</dbReference>
<dbReference type="InterPro" id="IPR011021">
    <property type="entry name" value="Arrestin-like_N"/>
</dbReference>
<name>A0A8J5J9Q8_HOMAM</name>
<dbReference type="PROSITE" id="PS00295">
    <property type="entry name" value="ARRESTINS"/>
    <property type="match status" value="1"/>
</dbReference>
<dbReference type="InterPro" id="IPR014753">
    <property type="entry name" value="Arrestin_N"/>
</dbReference>
<dbReference type="SUPFAM" id="SSF81296">
    <property type="entry name" value="E set domains"/>
    <property type="match status" value="2"/>
</dbReference>
<sequence length="362" mass="40326">MITPVKVFKKSAPNDGVVVVDNDYLHGRKVFLRLAVTYRYGREEDEVMGLHFSKEMELVKWEVVPKAEDDQLTDTVIRLLQKLGNEARPFSVKLPQNAPSSVTLEPGAEGTNKKLGVTYDLMFYVADNEELTHRRNSVNLAVRKIQYAPEKPNGRQPQIIVTRSFTLHPGKLKLEVYLERDIYFHGQSLQPHVKVTNASKKTVKYILAQVIQHVDITMTNTSLSRIVASIESREGCPITPNTNYSRSIVLTPLAFRAFGVALDGQIQDKDANLASSTMVTASNSIGDALGIIVSYTLRVKLNCGALGGELTTQLPFKLMHPQPSSSDSKPTLSKTQSVDDNLEIEEFNVLRRGQSVTDELDD</sequence>
<evidence type="ECO:0000313" key="5">
    <source>
        <dbReference type="EMBL" id="KAG7154395.1"/>
    </source>
</evidence>
<dbReference type="AlphaFoldDB" id="A0A8J5J9Q8"/>
<dbReference type="Pfam" id="PF00339">
    <property type="entry name" value="Arrestin_N"/>
    <property type="match status" value="1"/>
</dbReference>
<feature type="compositionally biased region" description="Polar residues" evidence="3">
    <location>
        <begin position="322"/>
        <end position="339"/>
    </location>
</feature>
<dbReference type="InterPro" id="IPR011022">
    <property type="entry name" value="Arrestin_C-like"/>
</dbReference>
<gene>
    <name evidence="5" type="primary">Arr-L5</name>
    <name evidence="5" type="ORF">Hamer_G017605</name>
</gene>
<dbReference type="PANTHER" id="PTHR11792">
    <property type="entry name" value="ARRESTIN"/>
    <property type="match status" value="1"/>
</dbReference>
<accession>A0A8J5J9Q8</accession>
<dbReference type="Gene3D" id="2.60.40.840">
    <property type="match status" value="1"/>
</dbReference>
<keyword evidence="6" id="KW-1185">Reference proteome</keyword>
<dbReference type="GO" id="GO:0007165">
    <property type="term" value="P:signal transduction"/>
    <property type="evidence" value="ECO:0007669"/>
    <property type="project" value="InterPro"/>
</dbReference>
<dbReference type="SMART" id="SM01017">
    <property type="entry name" value="Arrestin_C"/>
    <property type="match status" value="1"/>
</dbReference>
<evidence type="ECO:0000256" key="1">
    <source>
        <dbReference type="ARBA" id="ARBA00005298"/>
    </source>
</evidence>
<proteinExistence type="inferred from homology"/>
<dbReference type="GO" id="GO:0001664">
    <property type="term" value="F:G protein-coupled receptor binding"/>
    <property type="evidence" value="ECO:0007669"/>
    <property type="project" value="TreeGrafter"/>
</dbReference>
<dbReference type="Gene3D" id="2.60.40.640">
    <property type="match status" value="1"/>
</dbReference>
<dbReference type="EMBL" id="JAHLQT010044465">
    <property type="protein sequence ID" value="KAG7154395.1"/>
    <property type="molecule type" value="Genomic_DNA"/>
</dbReference>
<dbReference type="GO" id="GO:0005737">
    <property type="term" value="C:cytoplasm"/>
    <property type="evidence" value="ECO:0007669"/>
    <property type="project" value="TreeGrafter"/>
</dbReference>
<dbReference type="InterPro" id="IPR000698">
    <property type="entry name" value="Arrestin"/>
</dbReference>
<dbReference type="PANTHER" id="PTHR11792:SF23">
    <property type="entry name" value="PHOSRESTIN-1"/>
    <property type="match status" value="1"/>
</dbReference>
<feature type="region of interest" description="Disordered" evidence="3">
    <location>
        <begin position="319"/>
        <end position="340"/>
    </location>
</feature>
<comment type="caution">
    <text evidence="5">The sequence shown here is derived from an EMBL/GenBank/DDBJ whole genome shotgun (WGS) entry which is preliminary data.</text>
</comment>
<dbReference type="Pfam" id="PF02752">
    <property type="entry name" value="Arrestin_C"/>
    <property type="match status" value="1"/>
</dbReference>
<evidence type="ECO:0000256" key="2">
    <source>
        <dbReference type="ARBA" id="ARBA00022606"/>
    </source>
</evidence>
<dbReference type="InterPro" id="IPR014752">
    <property type="entry name" value="Arrestin-like_C"/>
</dbReference>
<comment type="similarity">
    <text evidence="1">Belongs to the arrestin family.</text>
</comment>
<dbReference type="PRINTS" id="PR00309">
    <property type="entry name" value="ARRESTIN"/>
</dbReference>
<reference evidence="5" key="1">
    <citation type="journal article" date="2021" name="Sci. Adv.">
        <title>The American lobster genome reveals insights on longevity, neural, and immune adaptations.</title>
        <authorList>
            <person name="Polinski J.M."/>
            <person name="Zimin A.V."/>
            <person name="Clark K.F."/>
            <person name="Kohn A.B."/>
            <person name="Sadowski N."/>
            <person name="Timp W."/>
            <person name="Ptitsyn A."/>
            <person name="Khanna P."/>
            <person name="Romanova D.Y."/>
            <person name="Williams P."/>
            <person name="Greenwood S.J."/>
            <person name="Moroz L.L."/>
            <person name="Walt D.R."/>
            <person name="Bodnar A.G."/>
        </authorList>
    </citation>
    <scope>NUCLEOTIDE SEQUENCE</scope>
    <source>
        <strain evidence="5">GMGI-L3</strain>
    </source>
</reference>
<protein>
    <submittedName>
        <fullName evidence="5">Arrestin-like 5</fullName>
    </submittedName>
</protein>
<feature type="domain" description="Arrestin C-terminal-like" evidence="4">
    <location>
        <begin position="168"/>
        <end position="323"/>
    </location>
</feature>
<evidence type="ECO:0000313" key="6">
    <source>
        <dbReference type="Proteomes" id="UP000747542"/>
    </source>
</evidence>
<keyword evidence="2" id="KW-0716">Sensory transduction</keyword>
<dbReference type="Proteomes" id="UP000747542">
    <property type="component" value="Unassembled WGS sequence"/>
</dbReference>